<dbReference type="CDD" id="cd08566">
    <property type="entry name" value="GDPD_AtGDE_like"/>
    <property type="match status" value="1"/>
</dbReference>
<dbReference type="InterPro" id="IPR017946">
    <property type="entry name" value="PLC-like_Pdiesterase_TIM-brl"/>
</dbReference>
<sequence length="359" mass="41124">MRPNVAIVRLRQGFGRSNSMWQSKIITGALSFALVTSPSIAAATGQRDCPDPSTFPVSERMARFLDARRFPDFYLTCGHRGMWYKFPENTAPAIEEAIRIGIDCVENDIRATKDGVLVMFHDKELRARLYDPATGQPASGNLSDLTWAELSKLRYLDRDSNKTDYPVLTFEEFLSLTNDRLVVNHEDKTKDPAIVRAAIQMVKDKGRLSQSIFKGRFTLQQFRQIIDGVVSEDQIIFTPVIFQDTPNYQQVFDEYWNAGYRNYELVVQKPNSPLLALVKRVRDNGGRLGQFDVLPETGRGSFWVGQWRDPADGFVGYDFRSDWDFLIDVSQANYLISDRPCLMIQYLAKRNRRTLDPVH</sequence>
<dbReference type="Proteomes" id="UP000254508">
    <property type="component" value="Chromosome"/>
</dbReference>
<dbReference type="PANTHER" id="PTHR46320:SF1">
    <property type="entry name" value="GLYCEROPHOSPHODIESTER PHOSPHODIESTERASE 1"/>
    <property type="match status" value="1"/>
</dbReference>
<keyword evidence="3" id="KW-1185">Reference proteome</keyword>
<dbReference type="GO" id="GO:0070291">
    <property type="term" value="P:N-acylethanolamine metabolic process"/>
    <property type="evidence" value="ECO:0007669"/>
    <property type="project" value="TreeGrafter"/>
</dbReference>
<evidence type="ECO:0000259" key="1">
    <source>
        <dbReference type="PROSITE" id="PS51704"/>
    </source>
</evidence>
<proteinExistence type="predicted"/>
<evidence type="ECO:0000313" key="3">
    <source>
        <dbReference type="Proteomes" id="UP000254508"/>
    </source>
</evidence>
<dbReference type="GO" id="GO:0008889">
    <property type="term" value="F:glycerophosphodiester phosphodiesterase activity"/>
    <property type="evidence" value="ECO:0007669"/>
    <property type="project" value="TreeGrafter"/>
</dbReference>
<evidence type="ECO:0000313" key="2">
    <source>
        <dbReference type="EMBL" id="AXK41104.1"/>
    </source>
</evidence>
<dbReference type="KEGG" id="err:DVR09_01075"/>
<name>A0A345YB02_9SPHN</name>
<dbReference type="GO" id="GO:0005886">
    <property type="term" value="C:plasma membrane"/>
    <property type="evidence" value="ECO:0007669"/>
    <property type="project" value="TreeGrafter"/>
</dbReference>
<dbReference type="AlphaFoldDB" id="A0A345YB02"/>
<dbReference type="SUPFAM" id="SSF51695">
    <property type="entry name" value="PLC-like phosphodiesterases"/>
    <property type="match status" value="1"/>
</dbReference>
<dbReference type="PROSITE" id="PS51704">
    <property type="entry name" value="GP_PDE"/>
    <property type="match status" value="1"/>
</dbReference>
<dbReference type="Gene3D" id="3.20.20.190">
    <property type="entry name" value="Phosphatidylinositol (PI) phosphodiesterase"/>
    <property type="match status" value="1"/>
</dbReference>
<dbReference type="GO" id="GO:0006644">
    <property type="term" value="P:phospholipid metabolic process"/>
    <property type="evidence" value="ECO:0007669"/>
    <property type="project" value="TreeGrafter"/>
</dbReference>
<reference evidence="3" key="1">
    <citation type="submission" date="2018-07" db="EMBL/GenBank/DDBJ databases">
        <title>Genome sequence of Erythrobacter strain YH-07, an antagonistic bacterium isolated from Yellow Sea.</title>
        <authorList>
            <person name="Tang T."/>
            <person name="Liu Q."/>
            <person name="Sun X."/>
        </authorList>
    </citation>
    <scope>NUCLEOTIDE SEQUENCE [LARGE SCALE GENOMIC DNA]</scope>
    <source>
        <strain evidence="3">YH-07</strain>
    </source>
</reference>
<accession>A0A345YB02</accession>
<feature type="domain" description="GP-PDE" evidence="1">
    <location>
        <begin position="74"/>
        <end position="347"/>
    </location>
</feature>
<protein>
    <recommendedName>
        <fullName evidence="1">GP-PDE domain-containing protein</fullName>
    </recommendedName>
</protein>
<dbReference type="EMBL" id="CP031357">
    <property type="protein sequence ID" value="AXK41104.1"/>
    <property type="molecule type" value="Genomic_DNA"/>
</dbReference>
<dbReference type="Pfam" id="PF03009">
    <property type="entry name" value="GDPD"/>
    <property type="match status" value="1"/>
</dbReference>
<dbReference type="GO" id="GO:0006580">
    <property type="term" value="P:ethanolamine metabolic process"/>
    <property type="evidence" value="ECO:0007669"/>
    <property type="project" value="TreeGrafter"/>
</dbReference>
<dbReference type="OrthoDB" id="9795622at2"/>
<organism evidence="2 3">
    <name type="scientific">Erythrobacter aureus</name>
    <dbReference type="NCBI Taxonomy" id="2182384"/>
    <lineage>
        <taxon>Bacteria</taxon>
        <taxon>Pseudomonadati</taxon>
        <taxon>Pseudomonadota</taxon>
        <taxon>Alphaproteobacteria</taxon>
        <taxon>Sphingomonadales</taxon>
        <taxon>Erythrobacteraceae</taxon>
        <taxon>Erythrobacter/Porphyrobacter group</taxon>
        <taxon>Erythrobacter</taxon>
    </lineage>
</organism>
<dbReference type="PANTHER" id="PTHR46320">
    <property type="entry name" value="GLYCEROPHOSPHODIESTER PHOSPHODIESTERASE 1"/>
    <property type="match status" value="1"/>
</dbReference>
<gene>
    <name evidence="2" type="ORF">DVR09_01075</name>
</gene>
<dbReference type="InterPro" id="IPR030395">
    <property type="entry name" value="GP_PDE_dom"/>
</dbReference>